<dbReference type="AlphaFoldDB" id="A0A316FRA1"/>
<keyword evidence="3" id="KW-1185">Reference proteome</keyword>
<name>A0A316FRA1_9ACTN</name>
<protein>
    <recommendedName>
        <fullName evidence="4">PAP2 superfamily protein</fullName>
    </recommendedName>
</protein>
<gene>
    <name evidence="2" type="ORF">BC793_103593</name>
</gene>
<dbReference type="EMBL" id="QGGR01000003">
    <property type="protein sequence ID" value="PWK50705.1"/>
    <property type="molecule type" value="Genomic_DNA"/>
</dbReference>
<keyword evidence="1" id="KW-1133">Transmembrane helix</keyword>
<evidence type="ECO:0000256" key="1">
    <source>
        <dbReference type="SAM" id="Phobius"/>
    </source>
</evidence>
<dbReference type="Proteomes" id="UP000245697">
    <property type="component" value="Unassembled WGS sequence"/>
</dbReference>
<feature type="transmembrane region" description="Helical" evidence="1">
    <location>
        <begin position="127"/>
        <end position="148"/>
    </location>
</feature>
<sequence length="216" mass="22286">MGRPDCDDLTVLNAAPDETRTAPGALDRIATVVSEVLAPAVLVAVLLLTVGWHAGDTPGVSRWWGLPGALFAAVIPLGYVLHGVRRGRLTNHHIPERADRRIPLLFGTASLIAGLLLMLALGAPREVLALLTAGGVGLAAFALVTHWWKMSIHAGVAAGTVAALTAVYGAIALLGVPLVVLGCWARVRLTAHTPAQVVAGALVGALIAGTVFPLLR</sequence>
<keyword evidence="1" id="KW-0812">Transmembrane</keyword>
<comment type="caution">
    <text evidence="2">The sequence shown here is derived from an EMBL/GenBank/DDBJ whole genome shotgun (WGS) entry which is preliminary data.</text>
</comment>
<organism evidence="2 3">
    <name type="scientific">Actinoplanes xinjiangensis</name>
    <dbReference type="NCBI Taxonomy" id="512350"/>
    <lineage>
        <taxon>Bacteria</taxon>
        <taxon>Bacillati</taxon>
        <taxon>Actinomycetota</taxon>
        <taxon>Actinomycetes</taxon>
        <taxon>Micromonosporales</taxon>
        <taxon>Micromonosporaceae</taxon>
        <taxon>Actinoplanes</taxon>
    </lineage>
</organism>
<evidence type="ECO:0000313" key="2">
    <source>
        <dbReference type="EMBL" id="PWK50705.1"/>
    </source>
</evidence>
<proteinExistence type="predicted"/>
<feature type="transmembrane region" description="Helical" evidence="1">
    <location>
        <begin position="61"/>
        <end position="81"/>
    </location>
</feature>
<feature type="transmembrane region" description="Helical" evidence="1">
    <location>
        <begin position="102"/>
        <end position="121"/>
    </location>
</feature>
<evidence type="ECO:0000313" key="3">
    <source>
        <dbReference type="Proteomes" id="UP000245697"/>
    </source>
</evidence>
<feature type="transmembrane region" description="Helical" evidence="1">
    <location>
        <begin position="36"/>
        <end position="55"/>
    </location>
</feature>
<evidence type="ECO:0008006" key="4">
    <source>
        <dbReference type="Google" id="ProtNLM"/>
    </source>
</evidence>
<accession>A0A316FRA1</accession>
<reference evidence="2 3" key="1">
    <citation type="submission" date="2018-05" db="EMBL/GenBank/DDBJ databases">
        <title>Genomic Encyclopedia of Archaeal and Bacterial Type Strains, Phase II (KMG-II): from individual species to whole genera.</title>
        <authorList>
            <person name="Goeker M."/>
        </authorList>
    </citation>
    <scope>NUCLEOTIDE SEQUENCE [LARGE SCALE GENOMIC DNA]</scope>
    <source>
        <strain evidence="2 3">DSM 45184</strain>
    </source>
</reference>
<keyword evidence="1" id="KW-0472">Membrane</keyword>
<feature type="transmembrane region" description="Helical" evidence="1">
    <location>
        <begin position="160"/>
        <end position="187"/>
    </location>
</feature>
<feature type="transmembrane region" description="Helical" evidence="1">
    <location>
        <begin position="193"/>
        <end position="215"/>
    </location>
</feature>